<comment type="caution">
    <text evidence="2">The sequence shown here is derived from an EMBL/GenBank/DDBJ whole genome shotgun (WGS) entry which is preliminary data.</text>
</comment>
<gene>
    <name evidence="2" type="ORF">J2I47_26335</name>
</gene>
<dbReference type="AlphaFoldDB" id="A0A939K8T9"/>
<dbReference type="Pfam" id="PF13573">
    <property type="entry name" value="SprB"/>
    <property type="match status" value="1"/>
</dbReference>
<dbReference type="EMBL" id="JAFMYV010000032">
    <property type="protein sequence ID" value="MBO0940090.1"/>
    <property type="molecule type" value="Genomic_DNA"/>
</dbReference>
<keyword evidence="3" id="KW-1185">Reference proteome</keyword>
<organism evidence="2 3">
    <name type="scientific">Fibrella rubiginis</name>
    <dbReference type="NCBI Taxonomy" id="2817060"/>
    <lineage>
        <taxon>Bacteria</taxon>
        <taxon>Pseudomonadati</taxon>
        <taxon>Bacteroidota</taxon>
        <taxon>Cytophagia</taxon>
        <taxon>Cytophagales</taxon>
        <taxon>Spirosomataceae</taxon>
        <taxon>Fibrella</taxon>
    </lineage>
</organism>
<dbReference type="Proteomes" id="UP000664034">
    <property type="component" value="Unassembled WGS sequence"/>
</dbReference>
<dbReference type="InterPro" id="IPR025667">
    <property type="entry name" value="SprB_repeat"/>
</dbReference>
<protein>
    <recommendedName>
        <fullName evidence="1">Ig-like domain-containing protein</fullName>
    </recommendedName>
</protein>
<feature type="domain" description="Ig-like" evidence="1">
    <location>
        <begin position="301"/>
        <end position="380"/>
    </location>
</feature>
<name>A0A939K8T9_9BACT</name>
<sequence>MAISTQVTGGTPPVSYAWYRSGATGVISTQANPAFTTADTYSLIVTDASGCLSNTATVDVMTPNPLAVNTQATSALCYNGQGKITVNSSGGSGPYSVSFYATSGLVSSTTTPGSATLQAAAGSYTVVVSDANGCSLTQTATITQPPLLTVVLTGSGPVCAGQNTGSISSSVSGGTPSYTYQWSTGATTANLTNLSGGSYSVVVTDANGCTATQTTTLATNPLPAPPSVSVTQPTCVTTTGTIRVLTPASGVQYSFDNGVSYQASPIRSGLAPDVYRLRVKDATTGCESPVTSVTINPVPSPPTAAIAGNTVYCAGDPISLTASPASGVTYAWSGPGGNLGSSNPLVIPNSAPAQSGLYNVVVTDANGCTSVAYANITVNPAVTATLSNATICNGTSATLTATGGTSYRFSTGTTNTTGTLVVAPSITTTYNVTVTSGDGCTGVASATVTVNPAVTATLSSATICNGTSATLTATGGTSYSFSNGTSNTTGTLVVSPSTTT</sequence>
<proteinExistence type="predicted"/>
<dbReference type="InterPro" id="IPR044023">
    <property type="entry name" value="Ig_7"/>
</dbReference>
<dbReference type="Gene3D" id="2.60.40.740">
    <property type="match status" value="1"/>
</dbReference>
<dbReference type="InterPro" id="IPR013783">
    <property type="entry name" value="Ig-like_fold"/>
</dbReference>
<dbReference type="SUPFAM" id="SSF49299">
    <property type="entry name" value="PKD domain"/>
    <property type="match status" value="1"/>
</dbReference>
<evidence type="ECO:0000313" key="2">
    <source>
        <dbReference type="EMBL" id="MBO0940090.1"/>
    </source>
</evidence>
<dbReference type="InterPro" id="IPR035986">
    <property type="entry name" value="PKD_dom_sf"/>
</dbReference>
<feature type="non-terminal residue" evidence="2">
    <location>
        <position position="500"/>
    </location>
</feature>
<reference evidence="2" key="1">
    <citation type="submission" date="2021-03" db="EMBL/GenBank/DDBJ databases">
        <title>Fibrella sp. HMF5335 genome sequencing and assembly.</title>
        <authorList>
            <person name="Kang H."/>
            <person name="Kim H."/>
            <person name="Bae S."/>
            <person name="Joh K."/>
        </authorList>
    </citation>
    <scope>NUCLEOTIDE SEQUENCE</scope>
    <source>
        <strain evidence="2">HMF5335</strain>
    </source>
</reference>
<dbReference type="Gene3D" id="2.60.40.10">
    <property type="entry name" value="Immunoglobulins"/>
    <property type="match status" value="1"/>
</dbReference>
<evidence type="ECO:0000259" key="1">
    <source>
        <dbReference type="Pfam" id="PF19081"/>
    </source>
</evidence>
<accession>A0A939K8T9</accession>
<evidence type="ECO:0000313" key="3">
    <source>
        <dbReference type="Proteomes" id="UP000664034"/>
    </source>
</evidence>
<dbReference type="Pfam" id="PF19081">
    <property type="entry name" value="Ig_7"/>
    <property type="match status" value="1"/>
</dbReference>